<dbReference type="Gene3D" id="3.40.50.1820">
    <property type="entry name" value="alpha/beta hydrolase"/>
    <property type="match status" value="1"/>
</dbReference>
<dbReference type="InterPro" id="IPR029058">
    <property type="entry name" value="AB_hydrolase_fold"/>
</dbReference>
<evidence type="ECO:0000256" key="1">
    <source>
        <dbReference type="ARBA" id="ARBA00010088"/>
    </source>
</evidence>
<sequence length="95" mass="11077">MGEVDWNDLEVGHLAFKEVVEFWRDKYDWRSNGFDDLDIHFLHHKSTQPGAIPLIFIHGWPGSLLESLKLNPLLTEPADGRQAFHTIDIRRTECH</sequence>
<dbReference type="PANTHER" id="PTHR21661:SF35">
    <property type="entry name" value="EPOXIDE HYDROLASE"/>
    <property type="match status" value="1"/>
</dbReference>
<dbReference type="GO" id="GO:0097176">
    <property type="term" value="P:epoxide metabolic process"/>
    <property type="evidence" value="ECO:0007669"/>
    <property type="project" value="TreeGrafter"/>
</dbReference>
<dbReference type="Proteomes" id="UP001152649">
    <property type="component" value="Unassembled WGS sequence"/>
</dbReference>
<dbReference type="OrthoDB" id="5522061at2759"/>
<organism evidence="5 6">
    <name type="scientific">Penicillium salamii</name>
    <dbReference type="NCBI Taxonomy" id="1612424"/>
    <lineage>
        <taxon>Eukaryota</taxon>
        <taxon>Fungi</taxon>
        <taxon>Dikarya</taxon>
        <taxon>Ascomycota</taxon>
        <taxon>Pezizomycotina</taxon>
        <taxon>Eurotiomycetes</taxon>
        <taxon>Eurotiomycetidae</taxon>
        <taxon>Eurotiales</taxon>
        <taxon>Aspergillaceae</taxon>
        <taxon>Penicillium</taxon>
    </lineage>
</organism>
<dbReference type="GO" id="GO:0072330">
    <property type="term" value="P:monocarboxylic acid biosynthetic process"/>
    <property type="evidence" value="ECO:0007669"/>
    <property type="project" value="UniProtKB-ARBA"/>
</dbReference>
<protein>
    <recommendedName>
        <fullName evidence="4">Epoxide hydrolase N-terminal domain-containing protein</fullName>
    </recommendedName>
</protein>
<reference evidence="5" key="1">
    <citation type="submission" date="2021-07" db="EMBL/GenBank/DDBJ databases">
        <authorList>
            <person name="Branca A.L. A."/>
        </authorList>
    </citation>
    <scope>NUCLEOTIDE SEQUENCE</scope>
</reference>
<name>A0A9W4NVB2_9EURO</name>
<dbReference type="PANTHER" id="PTHR21661">
    <property type="entry name" value="EPOXIDE HYDROLASE 1-RELATED"/>
    <property type="match status" value="1"/>
</dbReference>
<dbReference type="EMBL" id="CAJVPG010000433">
    <property type="protein sequence ID" value="CAG8415249.1"/>
    <property type="molecule type" value="Genomic_DNA"/>
</dbReference>
<accession>A0A9W4NVB2</accession>
<evidence type="ECO:0000313" key="6">
    <source>
        <dbReference type="Proteomes" id="UP001152649"/>
    </source>
</evidence>
<dbReference type="InterPro" id="IPR010497">
    <property type="entry name" value="Epoxide_hydro_N"/>
</dbReference>
<evidence type="ECO:0000313" key="5">
    <source>
        <dbReference type="EMBL" id="CAG8415249.1"/>
    </source>
</evidence>
<dbReference type="GO" id="GO:0017000">
    <property type="term" value="P:antibiotic biosynthetic process"/>
    <property type="evidence" value="ECO:0007669"/>
    <property type="project" value="UniProtKB-ARBA"/>
</dbReference>
<gene>
    <name evidence="5" type="ORF">PSALAMII_LOCUS9262</name>
</gene>
<keyword evidence="2" id="KW-0058">Aromatic hydrocarbons catabolism</keyword>
<dbReference type="Pfam" id="PF06441">
    <property type="entry name" value="EHN"/>
    <property type="match status" value="1"/>
</dbReference>
<keyword evidence="6" id="KW-1185">Reference proteome</keyword>
<dbReference type="GO" id="GO:0004301">
    <property type="term" value="F:epoxide hydrolase activity"/>
    <property type="evidence" value="ECO:0007669"/>
    <property type="project" value="TreeGrafter"/>
</dbReference>
<evidence type="ECO:0000256" key="2">
    <source>
        <dbReference type="ARBA" id="ARBA00022797"/>
    </source>
</evidence>
<proteinExistence type="inferred from homology"/>
<dbReference type="SUPFAM" id="SSF53474">
    <property type="entry name" value="alpha/beta-Hydrolases"/>
    <property type="match status" value="1"/>
</dbReference>
<evidence type="ECO:0000259" key="4">
    <source>
        <dbReference type="Pfam" id="PF06441"/>
    </source>
</evidence>
<evidence type="ECO:0000256" key="3">
    <source>
        <dbReference type="ARBA" id="ARBA00022801"/>
    </source>
</evidence>
<comment type="similarity">
    <text evidence="1">Belongs to the peptidase S33 family.</text>
</comment>
<comment type="caution">
    <text evidence="5">The sequence shown here is derived from an EMBL/GenBank/DDBJ whole genome shotgun (WGS) entry which is preliminary data.</text>
</comment>
<keyword evidence="3" id="KW-0378">Hydrolase</keyword>
<feature type="domain" description="Epoxide hydrolase N-terminal" evidence="4">
    <location>
        <begin position="35"/>
        <end position="66"/>
    </location>
</feature>
<dbReference type="AlphaFoldDB" id="A0A9W4NVB2"/>